<dbReference type="Ensembl" id="ENSCSET00000014094.1">
    <property type="protein sequence ID" value="ENSCSEP00000013932.1"/>
    <property type="gene ID" value="ENSCSEG00000008962.1"/>
</dbReference>
<reference evidence="1" key="2">
    <citation type="submission" date="2025-08" db="UniProtKB">
        <authorList>
            <consortium name="Ensembl"/>
        </authorList>
    </citation>
    <scope>IDENTIFICATION</scope>
</reference>
<dbReference type="Proteomes" id="UP000265120">
    <property type="component" value="Chromosome 2"/>
</dbReference>
<proteinExistence type="predicted"/>
<name>A0A3P8VHX7_CYNSE</name>
<organism evidence="1 2">
    <name type="scientific">Cynoglossus semilaevis</name>
    <name type="common">Tongue sole</name>
    <dbReference type="NCBI Taxonomy" id="244447"/>
    <lineage>
        <taxon>Eukaryota</taxon>
        <taxon>Metazoa</taxon>
        <taxon>Chordata</taxon>
        <taxon>Craniata</taxon>
        <taxon>Vertebrata</taxon>
        <taxon>Euteleostomi</taxon>
        <taxon>Actinopterygii</taxon>
        <taxon>Neopterygii</taxon>
        <taxon>Teleostei</taxon>
        <taxon>Neoteleostei</taxon>
        <taxon>Acanthomorphata</taxon>
        <taxon>Carangaria</taxon>
        <taxon>Pleuronectiformes</taxon>
        <taxon>Pleuronectoidei</taxon>
        <taxon>Cynoglossidae</taxon>
        <taxon>Cynoglossinae</taxon>
        <taxon>Cynoglossus</taxon>
    </lineage>
</organism>
<evidence type="ECO:0000313" key="2">
    <source>
        <dbReference type="Proteomes" id="UP000265120"/>
    </source>
</evidence>
<reference evidence="1 2" key="1">
    <citation type="journal article" date="2014" name="Nat. Genet.">
        <title>Whole-genome sequence of a flatfish provides insights into ZW sex chromosome evolution and adaptation to a benthic lifestyle.</title>
        <authorList>
            <person name="Chen S."/>
            <person name="Zhang G."/>
            <person name="Shao C."/>
            <person name="Huang Q."/>
            <person name="Liu G."/>
            <person name="Zhang P."/>
            <person name="Song W."/>
            <person name="An N."/>
            <person name="Chalopin D."/>
            <person name="Volff J.N."/>
            <person name="Hong Y."/>
            <person name="Li Q."/>
            <person name="Sha Z."/>
            <person name="Zhou H."/>
            <person name="Xie M."/>
            <person name="Yu Q."/>
            <person name="Liu Y."/>
            <person name="Xiang H."/>
            <person name="Wang N."/>
            <person name="Wu K."/>
            <person name="Yang C."/>
            <person name="Zhou Q."/>
            <person name="Liao X."/>
            <person name="Yang L."/>
            <person name="Hu Q."/>
            <person name="Zhang J."/>
            <person name="Meng L."/>
            <person name="Jin L."/>
            <person name="Tian Y."/>
            <person name="Lian J."/>
            <person name="Yang J."/>
            <person name="Miao G."/>
            <person name="Liu S."/>
            <person name="Liang Z."/>
            <person name="Yan F."/>
            <person name="Li Y."/>
            <person name="Sun B."/>
            <person name="Zhang H."/>
            <person name="Zhang J."/>
            <person name="Zhu Y."/>
            <person name="Du M."/>
            <person name="Zhao Y."/>
            <person name="Schartl M."/>
            <person name="Tang Q."/>
            <person name="Wang J."/>
        </authorList>
    </citation>
    <scope>NUCLEOTIDE SEQUENCE</scope>
</reference>
<keyword evidence="2" id="KW-1185">Reference proteome</keyword>
<evidence type="ECO:0000313" key="1">
    <source>
        <dbReference type="Ensembl" id="ENSCSEP00000013932.1"/>
    </source>
</evidence>
<accession>A0A3P8VHX7</accession>
<dbReference type="InParanoid" id="A0A3P8VHX7"/>
<dbReference type="AlphaFoldDB" id="A0A3P8VHX7"/>
<sequence length="74" mass="8553">MWRHCVPHGDYGEACPLVDVLLNNLCNVKQRESTVRTVLVKVGVNQWISVYTVYTYTVFLFNLKDYQVSTVLSK</sequence>
<protein>
    <submittedName>
        <fullName evidence="1">Uncharacterized protein</fullName>
    </submittedName>
</protein>
<reference evidence="1" key="3">
    <citation type="submission" date="2025-09" db="UniProtKB">
        <authorList>
            <consortium name="Ensembl"/>
        </authorList>
    </citation>
    <scope>IDENTIFICATION</scope>
</reference>